<dbReference type="Gene3D" id="3.40.50.2000">
    <property type="entry name" value="Glycogen Phosphorylase B"/>
    <property type="match status" value="2"/>
</dbReference>
<dbReference type="PANTHER" id="PTHR46401">
    <property type="entry name" value="GLYCOSYLTRANSFERASE WBBK-RELATED"/>
    <property type="match status" value="1"/>
</dbReference>
<dbReference type="SUPFAM" id="SSF53756">
    <property type="entry name" value="UDP-Glycosyltransferase/glycogen phosphorylase"/>
    <property type="match status" value="1"/>
</dbReference>
<evidence type="ECO:0000259" key="3">
    <source>
        <dbReference type="Pfam" id="PF13439"/>
    </source>
</evidence>
<sequence length="390" mass="45174">MKIAIITPGSLPVPPIKGGAVENLIYNIISENECSKKGIDIDVFSIVDKGINVSTLKEKKTNYFFIKKEEHTNKLTEFIKIKLRSKFNYSPFVKDIIKLIGKTKYDYIVVENRPEYVIELSKKTDRKIILHMHNEHLTTYKNYQKVIDYCYKIIVVSKYIKSTIISKYNIEEAKICVLNNGINVDRFSKPTFKEKQYFRKKYNLLENDFVVLFSGRLIKEKGILELIKSIYQCNSIDNLKLVIVGANWFSSNIRDEFTEKLKHISNEISNKIIFTGYIDYEKIHEVYKTADIAVLPSIFNDPFPLTVLECMAVGIPIISTNSGGIPEMINKDYGIILSIDKKLVKSLAESINYLFINEDMRYCMGNKARLNAENNYSLKVFYDKFIEILD</sequence>
<evidence type="ECO:0000256" key="1">
    <source>
        <dbReference type="ARBA" id="ARBA00022679"/>
    </source>
</evidence>
<organism evidence="4">
    <name type="scientific">Clostridium butyricum</name>
    <dbReference type="NCBI Taxonomy" id="1492"/>
    <lineage>
        <taxon>Bacteria</taxon>
        <taxon>Bacillati</taxon>
        <taxon>Bacillota</taxon>
        <taxon>Clostridia</taxon>
        <taxon>Eubacteriales</taxon>
        <taxon>Clostridiaceae</taxon>
        <taxon>Clostridium</taxon>
    </lineage>
</organism>
<feature type="domain" description="Glycosyl transferase family 1" evidence="2">
    <location>
        <begin position="197"/>
        <end position="369"/>
    </location>
</feature>
<keyword evidence="1 4" id="KW-0808">Transferase</keyword>
<dbReference type="GO" id="GO:0016757">
    <property type="term" value="F:glycosyltransferase activity"/>
    <property type="evidence" value="ECO:0007669"/>
    <property type="project" value="UniProtKB-KW"/>
</dbReference>
<keyword evidence="4" id="KW-0946">Virion</keyword>
<dbReference type="EC" id="2.4.-.-" evidence="4"/>
<feature type="domain" description="Glycosyltransferase subfamily 4-like N-terminal" evidence="3">
    <location>
        <begin position="88"/>
        <end position="186"/>
    </location>
</feature>
<proteinExistence type="predicted"/>
<dbReference type="RefSeq" id="WP_156736537.1">
    <property type="nucleotide sequence ID" value="NZ_CACRTU010000013.1"/>
</dbReference>
<dbReference type="CDD" id="cd03801">
    <property type="entry name" value="GT4_PimA-like"/>
    <property type="match status" value="1"/>
</dbReference>
<keyword evidence="4" id="KW-0328">Glycosyltransferase</keyword>
<dbReference type="Pfam" id="PF00534">
    <property type="entry name" value="Glycos_transf_1"/>
    <property type="match status" value="1"/>
</dbReference>
<dbReference type="PANTHER" id="PTHR46401:SF2">
    <property type="entry name" value="GLYCOSYLTRANSFERASE WBBK-RELATED"/>
    <property type="match status" value="1"/>
</dbReference>
<dbReference type="AlphaFoldDB" id="A0A6N3BUI1"/>
<dbReference type="InterPro" id="IPR001296">
    <property type="entry name" value="Glyco_trans_1"/>
</dbReference>
<evidence type="ECO:0000313" key="4">
    <source>
        <dbReference type="EMBL" id="VYU05217.1"/>
    </source>
</evidence>
<dbReference type="Pfam" id="PF13439">
    <property type="entry name" value="Glyco_transf_4"/>
    <property type="match status" value="1"/>
</dbReference>
<dbReference type="EMBL" id="CACRTU010000013">
    <property type="protein sequence ID" value="VYU05217.1"/>
    <property type="molecule type" value="Genomic_DNA"/>
</dbReference>
<evidence type="ECO:0000259" key="2">
    <source>
        <dbReference type="Pfam" id="PF00534"/>
    </source>
</evidence>
<accession>A0A6N3BUI1</accession>
<keyword evidence="4" id="KW-0167">Capsid protein</keyword>
<name>A0A6N3BUI1_CLOBU</name>
<protein>
    <submittedName>
        <fullName evidence="4">Spore coat protein SA</fullName>
        <ecNumber evidence="4">2.4.-.-</ecNumber>
    </submittedName>
</protein>
<reference evidence="4" key="1">
    <citation type="submission" date="2019-11" db="EMBL/GenBank/DDBJ databases">
        <authorList>
            <person name="Feng L."/>
        </authorList>
    </citation>
    <scope>NUCLEOTIDE SEQUENCE</scope>
    <source>
        <strain evidence="4">CButyricumLFYP62</strain>
    </source>
</reference>
<dbReference type="InterPro" id="IPR028098">
    <property type="entry name" value="Glyco_trans_4-like_N"/>
</dbReference>
<gene>
    <name evidence="4" type="primary">cotSA</name>
    <name evidence="4" type="ORF">CBLFYP62_01332</name>
</gene>